<dbReference type="Pfam" id="PF04392">
    <property type="entry name" value="ABC_sub_bind"/>
    <property type="match status" value="1"/>
</dbReference>
<comment type="caution">
    <text evidence="2">The sequence shown here is derived from an EMBL/GenBank/DDBJ whole genome shotgun (WGS) entry which is preliminary data.</text>
</comment>
<name>A0ABW4NN28_9LACT</name>
<reference evidence="3" key="1">
    <citation type="journal article" date="2019" name="Int. J. Syst. Evol. Microbiol.">
        <title>The Global Catalogue of Microorganisms (GCM) 10K type strain sequencing project: providing services to taxonomists for standard genome sequencing and annotation.</title>
        <authorList>
            <consortium name="The Broad Institute Genomics Platform"/>
            <consortium name="The Broad Institute Genome Sequencing Center for Infectious Disease"/>
            <person name="Wu L."/>
            <person name="Ma J."/>
        </authorList>
    </citation>
    <scope>NUCLEOTIDE SEQUENCE [LARGE SCALE GENOMIC DNA]</scope>
    <source>
        <strain evidence="3">KCTC 42143</strain>
    </source>
</reference>
<keyword evidence="3" id="KW-1185">Reference proteome</keyword>
<dbReference type="PROSITE" id="PS51257">
    <property type="entry name" value="PROKAR_LIPOPROTEIN"/>
    <property type="match status" value="1"/>
</dbReference>
<dbReference type="InterPro" id="IPR007487">
    <property type="entry name" value="ABC_transpt-TYRBP-like"/>
</dbReference>
<dbReference type="EMBL" id="JBHUFF010000014">
    <property type="protein sequence ID" value="MFD1799787.1"/>
    <property type="molecule type" value="Genomic_DNA"/>
</dbReference>
<dbReference type="RefSeq" id="WP_058919820.1">
    <property type="nucleotide sequence ID" value="NZ_JBHSQC010000015.1"/>
</dbReference>
<dbReference type="Proteomes" id="UP001597285">
    <property type="component" value="Unassembled WGS sequence"/>
</dbReference>
<evidence type="ECO:0000256" key="1">
    <source>
        <dbReference type="SAM" id="SignalP"/>
    </source>
</evidence>
<dbReference type="PANTHER" id="PTHR35271">
    <property type="entry name" value="ABC TRANSPORTER, SUBSTRATE-BINDING LIPOPROTEIN-RELATED"/>
    <property type="match status" value="1"/>
</dbReference>
<dbReference type="SUPFAM" id="SSF53822">
    <property type="entry name" value="Periplasmic binding protein-like I"/>
    <property type="match status" value="1"/>
</dbReference>
<dbReference type="InterPro" id="IPR028082">
    <property type="entry name" value="Peripla_BP_I"/>
</dbReference>
<dbReference type="CDD" id="cd06325">
    <property type="entry name" value="PBP1_ABC_unchar_transporter"/>
    <property type="match status" value="1"/>
</dbReference>
<feature type="chain" id="PRO_5046519212" evidence="1">
    <location>
        <begin position="26"/>
        <end position="330"/>
    </location>
</feature>
<dbReference type="Gene3D" id="3.40.50.2300">
    <property type="match status" value="2"/>
</dbReference>
<dbReference type="PANTHER" id="PTHR35271:SF1">
    <property type="entry name" value="ABC TRANSPORTER, SUBSTRATE-BINDING LIPOPROTEIN"/>
    <property type="match status" value="1"/>
</dbReference>
<gene>
    <name evidence="2" type="ORF">ACFSBK_08000</name>
</gene>
<protein>
    <submittedName>
        <fullName evidence="2">ABC transporter substrate binding protein</fullName>
    </submittedName>
</protein>
<proteinExistence type="predicted"/>
<sequence length="330" mass="34754">MKNGKRINNKLAGLAIALIATLSLAACGNSADSKEDEVVHVGILQFMEHGPLTSAREGFLSELAEAGYVEGENLVVDYQNAQGDQANLQSMSNQLAGENDVILAIATPAAQTLANLTSQDPILFTAITDPVDAGLVESNDVPGTNLTGTSDMVPIEDQVSLLLSLTPDAQTIGIIYNSSEPNSKIQADLAQKALEAAGVKVKVSTVTTTNDVQQVMTTLAEEVDGVYIPTDNTLTSTMPTVSEIAKEYDLPVVPGSAGMVESGGLATYGIKYEDLGRQTARMALEIIENGKNPAEMPVETSDHLELFINEETAESLGIDPSSITMPETAD</sequence>
<evidence type="ECO:0000313" key="2">
    <source>
        <dbReference type="EMBL" id="MFD1799787.1"/>
    </source>
</evidence>
<evidence type="ECO:0000313" key="3">
    <source>
        <dbReference type="Proteomes" id="UP001597285"/>
    </source>
</evidence>
<keyword evidence="1" id="KW-0732">Signal</keyword>
<organism evidence="2 3">
    <name type="scientific">Carnobacterium antarcticum</name>
    <dbReference type="NCBI Taxonomy" id="2126436"/>
    <lineage>
        <taxon>Bacteria</taxon>
        <taxon>Bacillati</taxon>
        <taxon>Bacillota</taxon>
        <taxon>Bacilli</taxon>
        <taxon>Lactobacillales</taxon>
        <taxon>Carnobacteriaceae</taxon>
        <taxon>Carnobacterium</taxon>
    </lineage>
</organism>
<accession>A0ABW4NN28</accession>
<feature type="signal peptide" evidence="1">
    <location>
        <begin position="1"/>
        <end position="25"/>
    </location>
</feature>